<gene>
    <name evidence="2" type="ORF">FG384_04505</name>
</gene>
<dbReference type="InterPro" id="IPR045175">
    <property type="entry name" value="M28_fam"/>
</dbReference>
<dbReference type="PANTHER" id="PTHR12147">
    <property type="entry name" value="METALLOPEPTIDASE M28 FAMILY MEMBER"/>
    <property type="match status" value="1"/>
</dbReference>
<evidence type="ECO:0000313" key="3">
    <source>
        <dbReference type="Proteomes" id="UP000316626"/>
    </source>
</evidence>
<proteinExistence type="predicted"/>
<evidence type="ECO:0000259" key="1">
    <source>
        <dbReference type="Pfam" id="PF04389"/>
    </source>
</evidence>
<dbReference type="OrthoDB" id="9762302at2"/>
<organism evidence="2 3">
    <name type="scientific">Psychrobacillus vulpis</name>
    <dbReference type="NCBI Taxonomy" id="2325572"/>
    <lineage>
        <taxon>Bacteria</taxon>
        <taxon>Bacillati</taxon>
        <taxon>Bacillota</taxon>
        <taxon>Bacilli</taxon>
        <taxon>Bacillales</taxon>
        <taxon>Bacillaceae</taxon>
        <taxon>Psychrobacillus</taxon>
    </lineage>
</organism>
<dbReference type="EMBL" id="VDGI01000003">
    <property type="protein sequence ID" value="TQR20860.1"/>
    <property type="molecule type" value="Genomic_DNA"/>
</dbReference>
<dbReference type="Pfam" id="PF04389">
    <property type="entry name" value="Peptidase_M28"/>
    <property type="match status" value="1"/>
</dbReference>
<comment type="caution">
    <text evidence="2">The sequence shown here is derived from an EMBL/GenBank/DDBJ whole genome shotgun (WGS) entry which is preliminary data.</text>
</comment>
<dbReference type="SUPFAM" id="SSF53187">
    <property type="entry name" value="Zn-dependent exopeptidases"/>
    <property type="match status" value="1"/>
</dbReference>
<dbReference type="Gene3D" id="3.40.630.10">
    <property type="entry name" value="Zn peptidases"/>
    <property type="match status" value="2"/>
</dbReference>
<dbReference type="Proteomes" id="UP000316626">
    <property type="component" value="Unassembled WGS sequence"/>
</dbReference>
<dbReference type="RefSeq" id="WP_142641395.1">
    <property type="nucleotide sequence ID" value="NZ_VDGI01000003.1"/>
</dbReference>
<protein>
    <submittedName>
        <fullName evidence="2">Zn-dependent exopeptidase M28</fullName>
    </submittedName>
</protein>
<dbReference type="InterPro" id="IPR007484">
    <property type="entry name" value="Peptidase_M28"/>
</dbReference>
<sequence>MKKVKCCLLIFIVTIILNGCQGKPVEVFSIEKLDADIAHWSSEKYQGREAGTKGNFDARDEIANQFKQIGLEPLQTKDYFMPFTMVFNDPKAIQTNLVVHLKNGETKDFTYGEDWLKRISSGIDVELPILLADNEREISPEESNQHIVVTEKQIMDEVRVQFVKTDSFRKTLSDYGGDSSIFQISESFYTYLKTNEKDIDKIHMNYYDAPFKQITTHNVVGKIPGNEDNVGKQAIVISAHFDHVGTAGESTFLGSVDNATGLTGVMNLASILKKDSKEKSFSSDILFVAFNAEENGLTGSTAFVEEIASEYDSIININLDCIGIKDGGKISFVGETMGSSNLNELLNKIAVNQEVESTSDLEEFSTMRSDHVSFLRNNFQAINISQERYDKIHTTEDTPAYTDSKPLKSAIEIVQAFVNNYHNTKFEKVENSVTTLDNFDEATYKNGMRLGEYKMVSTSGVNRLVINLDRDLTPSEVEDIQSAFTDTSYELIESQFKYELRNLEYYNTLSRNTVTDGEVYELKESDYEYANTHLTVQKENKNYFISTFKGEVGIEEGSIDIETIDGWKLLSHNDPSTNEKAFTTAISTINVDNEVYSVLIQNYDENAGKSFDTYTKEELVQLIDGFNQELAIQQIIKMTN</sequence>
<dbReference type="GO" id="GO:0006508">
    <property type="term" value="P:proteolysis"/>
    <property type="evidence" value="ECO:0007669"/>
    <property type="project" value="InterPro"/>
</dbReference>
<reference evidence="2 3" key="1">
    <citation type="submission" date="2019-06" db="EMBL/GenBank/DDBJ databases">
        <title>Psychrobacillus vulpis sp. nov., a new species isolated from feces of a red fox that inhabits in The Tablas de Daimiel Natural Park, Albacete, Spain.</title>
        <authorList>
            <person name="Rodriguez M."/>
            <person name="Reina J.C."/>
            <person name="Bejar V."/>
            <person name="Llamas I."/>
        </authorList>
    </citation>
    <scope>NUCLEOTIDE SEQUENCE [LARGE SCALE GENOMIC DNA]</scope>
    <source>
        <strain evidence="2 3">Z8</strain>
    </source>
</reference>
<keyword evidence="3" id="KW-1185">Reference proteome</keyword>
<feature type="domain" description="Peptidase M28" evidence="1">
    <location>
        <begin position="218"/>
        <end position="417"/>
    </location>
</feature>
<accession>A0A544TTW2</accession>
<evidence type="ECO:0000313" key="2">
    <source>
        <dbReference type="EMBL" id="TQR20860.1"/>
    </source>
</evidence>
<dbReference type="AlphaFoldDB" id="A0A544TTW2"/>
<dbReference type="PANTHER" id="PTHR12147:SF26">
    <property type="entry name" value="PEPTIDASE M28 DOMAIN-CONTAINING PROTEIN"/>
    <property type="match status" value="1"/>
</dbReference>
<dbReference type="GO" id="GO:0008235">
    <property type="term" value="F:metalloexopeptidase activity"/>
    <property type="evidence" value="ECO:0007669"/>
    <property type="project" value="InterPro"/>
</dbReference>
<name>A0A544TTW2_9BACI</name>